<dbReference type="SUPFAM" id="SSF50729">
    <property type="entry name" value="PH domain-like"/>
    <property type="match status" value="1"/>
</dbReference>
<dbReference type="SMART" id="SM00295">
    <property type="entry name" value="B41"/>
    <property type="match status" value="1"/>
</dbReference>
<keyword evidence="2" id="KW-0965">Cell junction</keyword>
<dbReference type="InterPro" id="IPR019748">
    <property type="entry name" value="FERM_central"/>
</dbReference>
<dbReference type="Pfam" id="PF09379">
    <property type="entry name" value="FERM_N"/>
    <property type="match status" value="1"/>
</dbReference>
<protein>
    <submittedName>
        <fullName evidence="7">FERM domain-containing protein 5 isoform X1</fullName>
    </submittedName>
</protein>
<evidence type="ECO:0000256" key="3">
    <source>
        <dbReference type="ARBA" id="ARBA00043944"/>
    </source>
</evidence>
<reference evidence="7" key="2">
    <citation type="submission" date="2025-08" db="UniProtKB">
        <authorList>
            <consortium name="RefSeq"/>
        </authorList>
    </citation>
    <scope>IDENTIFICATION</scope>
    <source>
        <tissue evidence="7">Adult</tissue>
    </source>
</reference>
<dbReference type="InterPro" id="IPR018979">
    <property type="entry name" value="FERM_N"/>
</dbReference>
<reference evidence="6" key="1">
    <citation type="submission" date="2025-05" db="UniProtKB">
        <authorList>
            <consortium name="RefSeq"/>
        </authorList>
    </citation>
    <scope>NUCLEOTIDE SEQUENCE [LARGE SCALE GENOMIC DNA]</scope>
</reference>
<dbReference type="RefSeq" id="XP_049318555.1">
    <property type="nucleotide sequence ID" value="XM_049462598.1"/>
</dbReference>
<dbReference type="PANTHER" id="PTHR23280:SF32">
    <property type="entry name" value="FI22325P1"/>
    <property type="match status" value="1"/>
</dbReference>
<dbReference type="InterPro" id="IPR018980">
    <property type="entry name" value="FERM_PH-like_C"/>
</dbReference>
<dbReference type="Gene3D" id="1.20.80.10">
    <property type="match status" value="1"/>
</dbReference>
<dbReference type="InterPro" id="IPR011993">
    <property type="entry name" value="PH-like_dom_sf"/>
</dbReference>
<dbReference type="InterPro" id="IPR029071">
    <property type="entry name" value="Ubiquitin-like_domsf"/>
</dbReference>
<evidence type="ECO:0000256" key="4">
    <source>
        <dbReference type="SAM" id="Phobius"/>
    </source>
</evidence>
<dbReference type="Gene3D" id="3.10.20.90">
    <property type="entry name" value="Phosphatidylinositol 3-kinase Catalytic Subunit, Chain A, domain 1"/>
    <property type="match status" value="1"/>
</dbReference>
<dbReference type="Pfam" id="PF00373">
    <property type="entry name" value="FERM_M"/>
    <property type="match status" value="1"/>
</dbReference>
<comment type="subcellular location">
    <subcellularLocation>
        <location evidence="1">Cell junction</location>
        <location evidence="1">Adherens junction</location>
    </subcellularLocation>
    <subcellularLocation>
        <location evidence="3">Cell projection</location>
        <location evidence="3">Rhabdomere</location>
    </subcellularLocation>
</comment>
<gene>
    <name evidence="7" type="primary">LOC105233578</name>
</gene>
<dbReference type="PANTHER" id="PTHR23280">
    <property type="entry name" value="4.1 G PROTEIN"/>
    <property type="match status" value="1"/>
</dbReference>
<dbReference type="GeneID" id="105233578"/>
<dbReference type="CDD" id="cd14473">
    <property type="entry name" value="FERM_B-lobe"/>
    <property type="match status" value="1"/>
</dbReference>
<keyword evidence="6" id="KW-1185">Reference proteome</keyword>
<dbReference type="InterPro" id="IPR000299">
    <property type="entry name" value="FERM_domain"/>
</dbReference>
<dbReference type="InterPro" id="IPR019749">
    <property type="entry name" value="Band_41_domain"/>
</dbReference>
<dbReference type="SMART" id="SM01196">
    <property type="entry name" value="FERM_C"/>
    <property type="match status" value="1"/>
</dbReference>
<dbReference type="Gene3D" id="2.30.29.30">
    <property type="entry name" value="Pleckstrin-homology domain (PH domain)/Phosphotyrosine-binding domain (PTB)"/>
    <property type="match status" value="1"/>
</dbReference>
<dbReference type="Proteomes" id="UP001652620">
    <property type="component" value="Chromosome 1"/>
</dbReference>
<keyword evidence="4" id="KW-0472">Membrane</keyword>
<evidence type="ECO:0000313" key="7">
    <source>
        <dbReference type="RefSeq" id="XP_049318555.1"/>
    </source>
</evidence>
<keyword evidence="4" id="KW-0812">Transmembrane</keyword>
<dbReference type="InterPro" id="IPR035963">
    <property type="entry name" value="FERM_2"/>
</dbReference>
<dbReference type="PRINTS" id="PR00661">
    <property type="entry name" value="ERMFAMILY"/>
</dbReference>
<feature type="transmembrane region" description="Helical" evidence="4">
    <location>
        <begin position="486"/>
        <end position="506"/>
    </location>
</feature>
<dbReference type="SUPFAM" id="SSF47031">
    <property type="entry name" value="Second domain of FERM"/>
    <property type="match status" value="1"/>
</dbReference>
<dbReference type="Pfam" id="PF09380">
    <property type="entry name" value="FERM_C"/>
    <property type="match status" value="1"/>
</dbReference>
<sequence length="543" mass="63304">MFKKKTEVVVHKCIVRLFEDFNAVEYEFLDTHKGSYLMDRLCQRLEIKEKDYFGLRFVDNTKQRQWLDLGKLIIKQCKDIHHLIFSFRVKFYPADPFHLSLNVRVLLYKQLKRDLNHGRIYCSSNEIVTLGALIVQEQFSDYDENIHTGDYLANLRLSARQTDAIEKKIIKKHRERTPGQDPIIVIDEFLRITRNLETYGTEPHYVKDHQGVQMYIGINFSGISAFISGKRTQHFLWNEIRKLNFEGKMFIAHIGYMDTSREVKKYTIGFKCASGAACRYLWRCAIEHMLFFTLPNCQNACLNFGGGIFSRGAKFKYTGRTEKEILNDIIYSSYSPLEGNGLENKTKSNSVPVTPSSPKGDLSYIRYNSLPRSGVSVIDTDICNRNQYLMDVSDYLGIQSGYVKPKQSDIDDNDNRPFFDTNDEHKPSSLYFLPSLNKIKLNTIQNNFNSLSISHHNKNMDGTATLYKKFNNSKIKNLWSFYICRLFFPSMAFVIIIMTLTVFFIFESNTELFDSIRRAPETTAFRDNYYLPLKQFIKNKVIN</sequence>
<feature type="domain" description="FERM" evidence="5">
    <location>
        <begin position="11"/>
        <end position="296"/>
    </location>
</feature>
<dbReference type="InterPro" id="IPR000798">
    <property type="entry name" value="Ez/rad/moesin-like"/>
</dbReference>
<keyword evidence="4" id="KW-1133">Transmembrane helix</keyword>
<dbReference type="PRINTS" id="PR00935">
    <property type="entry name" value="BAND41"/>
</dbReference>
<organism evidence="6 7">
    <name type="scientific">Bactrocera dorsalis</name>
    <name type="common">Oriental fruit fly</name>
    <name type="synonym">Dacus dorsalis</name>
    <dbReference type="NCBI Taxonomy" id="27457"/>
    <lineage>
        <taxon>Eukaryota</taxon>
        <taxon>Metazoa</taxon>
        <taxon>Ecdysozoa</taxon>
        <taxon>Arthropoda</taxon>
        <taxon>Hexapoda</taxon>
        <taxon>Insecta</taxon>
        <taxon>Pterygota</taxon>
        <taxon>Neoptera</taxon>
        <taxon>Endopterygota</taxon>
        <taxon>Diptera</taxon>
        <taxon>Brachycera</taxon>
        <taxon>Muscomorpha</taxon>
        <taxon>Tephritoidea</taxon>
        <taxon>Tephritidae</taxon>
        <taxon>Bactrocera</taxon>
        <taxon>Bactrocera</taxon>
    </lineage>
</organism>
<accession>A0ABM3KAQ4</accession>
<dbReference type="PROSITE" id="PS50057">
    <property type="entry name" value="FERM_3"/>
    <property type="match status" value="1"/>
</dbReference>
<dbReference type="SUPFAM" id="SSF54236">
    <property type="entry name" value="Ubiquitin-like"/>
    <property type="match status" value="1"/>
</dbReference>
<name>A0ABM3KAQ4_BACDO</name>
<evidence type="ECO:0000256" key="2">
    <source>
        <dbReference type="ARBA" id="ARBA00022949"/>
    </source>
</evidence>
<dbReference type="InterPro" id="IPR014352">
    <property type="entry name" value="FERM/acyl-CoA-bd_prot_sf"/>
</dbReference>
<proteinExistence type="predicted"/>
<evidence type="ECO:0000256" key="1">
    <source>
        <dbReference type="ARBA" id="ARBA00004536"/>
    </source>
</evidence>
<evidence type="ECO:0000259" key="5">
    <source>
        <dbReference type="PROSITE" id="PS50057"/>
    </source>
</evidence>
<evidence type="ECO:0000313" key="6">
    <source>
        <dbReference type="Proteomes" id="UP001652620"/>
    </source>
</evidence>